<feature type="compositionally biased region" description="Pro residues" evidence="1">
    <location>
        <begin position="33"/>
        <end position="50"/>
    </location>
</feature>
<sequence length="62" mass="6362">AGITENLIAAAVLLLVLLGANSLRQKMIQRKTVPPPPPADARAFPIPPLPGTAAPPKETADA</sequence>
<gene>
    <name evidence="2" type="ORF">FEG63_26375</name>
</gene>
<accession>A0ABX2K082</accession>
<comment type="caution">
    <text evidence="2">The sequence shown here is derived from an EMBL/GenBank/DDBJ whole genome shotgun (WGS) entry which is preliminary data.</text>
</comment>
<dbReference type="Proteomes" id="UP000708347">
    <property type="component" value="Unassembled WGS sequence"/>
</dbReference>
<reference evidence="2 3" key="1">
    <citation type="submission" date="2019-05" db="EMBL/GenBank/DDBJ databases">
        <title>Mycolicibacterium sphagni ENV482 genome assembly.</title>
        <authorList>
            <person name="Chen W."/>
            <person name="Faulkner N.W."/>
            <person name="Hyman M.R."/>
        </authorList>
    </citation>
    <scope>NUCLEOTIDE SEQUENCE [LARGE SCALE GENOMIC DNA]</scope>
    <source>
        <strain evidence="2 3">ENV482</strain>
    </source>
</reference>
<organism evidence="2 3">
    <name type="scientific">Mycolicibacterium sphagni</name>
    <dbReference type="NCBI Taxonomy" id="1786"/>
    <lineage>
        <taxon>Bacteria</taxon>
        <taxon>Bacillati</taxon>
        <taxon>Actinomycetota</taxon>
        <taxon>Actinomycetes</taxon>
        <taxon>Mycobacteriales</taxon>
        <taxon>Mycobacteriaceae</taxon>
        <taxon>Mycolicibacterium</taxon>
    </lineage>
</organism>
<proteinExistence type="predicted"/>
<name>A0ABX2K082_9MYCO</name>
<keyword evidence="3" id="KW-1185">Reference proteome</keyword>
<protein>
    <submittedName>
        <fullName evidence="2">NADH-quinone oxidoreductase subunit H</fullName>
    </submittedName>
</protein>
<evidence type="ECO:0000313" key="3">
    <source>
        <dbReference type="Proteomes" id="UP000708347"/>
    </source>
</evidence>
<feature type="non-terminal residue" evidence="2">
    <location>
        <position position="1"/>
    </location>
</feature>
<feature type="region of interest" description="Disordered" evidence="1">
    <location>
        <begin position="31"/>
        <end position="62"/>
    </location>
</feature>
<dbReference type="EMBL" id="VBSB01000034">
    <property type="protein sequence ID" value="NTY63055.1"/>
    <property type="molecule type" value="Genomic_DNA"/>
</dbReference>
<evidence type="ECO:0000256" key="1">
    <source>
        <dbReference type="SAM" id="MobiDB-lite"/>
    </source>
</evidence>
<evidence type="ECO:0000313" key="2">
    <source>
        <dbReference type="EMBL" id="NTY63055.1"/>
    </source>
</evidence>